<evidence type="ECO:0000256" key="1">
    <source>
        <dbReference type="SAM" id="MobiDB-lite"/>
    </source>
</evidence>
<keyword evidence="3" id="KW-1185">Reference proteome</keyword>
<accession>A0ABP0DDW3</accession>
<evidence type="ECO:0000313" key="3">
    <source>
        <dbReference type="Proteomes" id="UP001642502"/>
    </source>
</evidence>
<gene>
    <name evidence="2" type="ORF">SEPCBS119000_001438</name>
</gene>
<comment type="caution">
    <text evidence="2">The sequence shown here is derived from an EMBL/GenBank/DDBJ whole genome shotgun (WGS) entry which is preliminary data.</text>
</comment>
<proteinExistence type="predicted"/>
<evidence type="ECO:0000313" key="2">
    <source>
        <dbReference type="EMBL" id="CAK7265292.1"/>
    </source>
</evidence>
<protein>
    <submittedName>
        <fullName evidence="2">Uncharacterized protein</fullName>
    </submittedName>
</protein>
<feature type="compositionally biased region" description="Basic and acidic residues" evidence="1">
    <location>
        <begin position="10"/>
        <end position="37"/>
    </location>
</feature>
<feature type="region of interest" description="Disordered" evidence="1">
    <location>
        <begin position="1"/>
        <end position="37"/>
    </location>
</feature>
<organism evidence="2 3">
    <name type="scientific">Sporothrix epigloea</name>
    <dbReference type="NCBI Taxonomy" id="1892477"/>
    <lineage>
        <taxon>Eukaryota</taxon>
        <taxon>Fungi</taxon>
        <taxon>Dikarya</taxon>
        <taxon>Ascomycota</taxon>
        <taxon>Pezizomycotina</taxon>
        <taxon>Sordariomycetes</taxon>
        <taxon>Sordariomycetidae</taxon>
        <taxon>Ophiostomatales</taxon>
        <taxon>Ophiostomataceae</taxon>
        <taxon>Sporothrix</taxon>
    </lineage>
</organism>
<dbReference type="Proteomes" id="UP001642502">
    <property type="component" value="Unassembled WGS sequence"/>
</dbReference>
<dbReference type="EMBL" id="CAWUON010000011">
    <property type="protein sequence ID" value="CAK7265292.1"/>
    <property type="molecule type" value="Genomic_DNA"/>
</dbReference>
<reference evidence="2 3" key="1">
    <citation type="submission" date="2024-01" db="EMBL/GenBank/DDBJ databases">
        <authorList>
            <person name="Allen C."/>
            <person name="Tagirdzhanova G."/>
        </authorList>
    </citation>
    <scope>NUCLEOTIDE SEQUENCE [LARGE SCALE GENOMIC DNA]</scope>
    <source>
        <strain evidence="2 3">CBS 119000</strain>
    </source>
</reference>
<sequence>MDENANLRRLLAEEQSQRRAGDEHLLAEQAGRKEERAWREEAERRLLEEQRQPEKNRSLTLLPFLEACHHLSLMLQVQTDDSKATTGVVTNPVGRLYPRQIIRWQGFQEKQQDIWKQLMDPGFMTQHSFVPRINQDRFKSHLKPISCELDVRLFERDTVETEVEQLLAAVANDQKLQESLGLRGDVFFQSHMNLGNNQRDLSTKGKAKGVIGAADQFCIHSKPDGTIAAKLAIEFKAPHKLPQNVVEEGLSSEIRPDTDNINMGSDDPALASRALAAAVVTQLFSNMIGIGVQYGYVCTGQTYIFLHIPDDPSIVYYHVSVPNKDVCDDDEFRLCKTAVAQVFAFVLQSLVVESPPQSWRDAAEELDVWSVESAGTLSPVSDSVDNGVRLKLKMGTEHQQAGG</sequence>
<name>A0ABP0DDW3_9PEZI</name>